<name>A0A1I4FSI8_METOL</name>
<evidence type="ECO:0000313" key="3">
    <source>
        <dbReference type="Proteomes" id="UP000183442"/>
    </source>
</evidence>
<dbReference type="RefSeq" id="WP_074797928.1">
    <property type="nucleotide sequence ID" value="NZ_FOTL01000002.1"/>
</dbReference>
<dbReference type="Proteomes" id="UP000183442">
    <property type="component" value="Unassembled WGS sequence"/>
</dbReference>
<evidence type="ECO:0008006" key="4">
    <source>
        <dbReference type="Google" id="ProtNLM"/>
    </source>
</evidence>
<evidence type="ECO:0000256" key="1">
    <source>
        <dbReference type="SAM" id="MobiDB-lite"/>
    </source>
</evidence>
<dbReference type="AlphaFoldDB" id="A0A1I4FSI8"/>
<feature type="region of interest" description="Disordered" evidence="1">
    <location>
        <begin position="44"/>
        <end position="71"/>
    </location>
</feature>
<dbReference type="EMBL" id="FOTL01000002">
    <property type="protein sequence ID" value="SFL19947.1"/>
    <property type="molecule type" value="Genomic_DNA"/>
</dbReference>
<dbReference type="SUPFAM" id="SSF51126">
    <property type="entry name" value="Pectin lyase-like"/>
    <property type="match status" value="1"/>
</dbReference>
<dbReference type="InterPro" id="IPR013783">
    <property type="entry name" value="Ig-like_fold"/>
</dbReference>
<protein>
    <recommendedName>
        <fullName evidence="4">Adhesin-like protein</fullName>
    </recommendedName>
</protein>
<sequence length="1221" mass="134563">MKPNYFILVLVLISIISIGAVSAVDDTDIGTSVLETTDDLSVDDVSADESIDESSPVEENIDLPADDVSVDDDLSESNIVDESEDLSIDSVSVDGDLGESNIVDELSINKNSKLPATNWVNPSNVYTFFNNDGTLKLTSDNKYIFTGNFQIGSYSFYTFIINRPSNLTMTGATFFGLSFNFTAPNSNLTGGTYLNVWDMSVNQNVMSVSANNVSISNTNFDVYPTHDSDYIGIDVKNANNTVIKNNIINYNMSGLLYPNYYNYVIRLVNSNNATIQNNTINAVLPFKSVNYNVTFPNIDTDLVAGIGIQSSHGFKLLNNTISIFGKSFSNSYPTLDTIIIVQSNNGIISGNVINETDTNNNATVKYLYGIDLYELSNVTISNNNITMYSPSGQVSPQGAGTAYPIQITGPVSDIFIHDNNLTTENNGPNLGIYSQNYYGTTNITIYNNFINVTGRASDKLYALVSGIELQDTYAEVYNNTIYVQNLNNYISNYTIFGISYNQTTPGNHTFNIHDNTIRTNGHYAVYLTSSVNSTVNHNFLETYDLCGNNAVYAPGANITNNYCSCHNYSGTPTNCNCNSNRAISNNKNKKKENLAGVYEEILTDDPQTIELHVGPNTEDGNGTIENPYANLFIAWGENINKLNITSPTNIIINFMDGTYSFTREDFEIIEERGYEASDWGFLLNSNMNITLQAVNNNSVNFTFEHGTCLPLDSYNTECGGIKLSSINIILDAESISLPGAWAFSDGKVIYEKCIFYVNATFMIGDQTNEKTLIDCIFDGKGDGILTFWNEYNLDLISINYATFYNLSGLKFEHWMDTITGMVNANYNWWGSNTPISDPYVNASIYAIYNTTINYIGNNQWEVIGKLTWNDGTDEGIERLYNMPVSLISSTGTFNETNPILKNGIFKVTYTSNNLTNEINAICDKENQTLSFLKNIDLGLSVNDIIYGEYTNVTVNVSPLIDAMLNVTVNGQIYSIKADTTTVVPITELLDIGNYTVDVVIFDAENIYSTNSTSFEVKPVLTPSNETNDTPVTPAKVNTQLNAPKVTATYNVAKKLVITLKDANGKALANKKVTVKLGSISKTLTTNSKGQVSLNIASLLPKTYTATIKFAGDNNYTASSIKSKVIVKKANIKLSTKAKTFKVKAKTKKVRATLKDNKGKVMKKTKLSFKVGKKTYIAKTNKKGVATFKVKLTKKGKYTGTVKFAGNKYFKALSKKVKITIK</sequence>
<dbReference type="InterPro" id="IPR006626">
    <property type="entry name" value="PbH1"/>
</dbReference>
<dbReference type="InterPro" id="IPR012334">
    <property type="entry name" value="Pectin_lyas_fold"/>
</dbReference>
<dbReference type="InterPro" id="IPR011050">
    <property type="entry name" value="Pectin_lyase_fold/virulence"/>
</dbReference>
<accession>A0A1I4FSI8</accession>
<dbReference type="SMART" id="SM00710">
    <property type="entry name" value="PbH1"/>
    <property type="match status" value="8"/>
</dbReference>
<dbReference type="Gene3D" id="2.60.40.10">
    <property type="entry name" value="Immunoglobulins"/>
    <property type="match status" value="1"/>
</dbReference>
<reference evidence="3" key="1">
    <citation type="submission" date="2016-10" db="EMBL/GenBank/DDBJ databases">
        <authorList>
            <person name="Varghese N."/>
        </authorList>
    </citation>
    <scope>NUCLEOTIDE SEQUENCE [LARGE SCALE GENOMIC DNA]</scope>
    <source>
        <strain evidence="3">DSM 16632</strain>
    </source>
</reference>
<organism evidence="2 3">
    <name type="scientific">Methanobrevibacter olleyae</name>
    <dbReference type="NCBI Taxonomy" id="294671"/>
    <lineage>
        <taxon>Archaea</taxon>
        <taxon>Methanobacteriati</taxon>
        <taxon>Methanobacteriota</taxon>
        <taxon>Methanomada group</taxon>
        <taxon>Methanobacteria</taxon>
        <taxon>Methanobacteriales</taxon>
        <taxon>Methanobacteriaceae</taxon>
        <taxon>Methanobrevibacter</taxon>
    </lineage>
</organism>
<dbReference type="Gene3D" id="2.160.20.10">
    <property type="entry name" value="Single-stranded right-handed beta-helix, Pectin lyase-like"/>
    <property type="match status" value="1"/>
</dbReference>
<gene>
    <name evidence="2" type="ORF">SAMN02910297_00190</name>
</gene>
<proteinExistence type="predicted"/>
<evidence type="ECO:0000313" key="2">
    <source>
        <dbReference type="EMBL" id="SFL19947.1"/>
    </source>
</evidence>